<keyword evidence="2" id="KW-0472">Membrane</keyword>
<evidence type="ECO:0000313" key="4">
    <source>
        <dbReference type="Proteomes" id="UP000053268"/>
    </source>
</evidence>
<keyword evidence="2" id="KW-1133">Transmembrane helix</keyword>
<name>A0A194PGW7_PAPXU</name>
<feature type="transmembrane region" description="Helical" evidence="2">
    <location>
        <begin position="539"/>
        <end position="560"/>
    </location>
</feature>
<evidence type="ECO:0000256" key="2">
    <source>
        <dbReference type="SAM" id="Phobius"/>
    </source>
</evidence>
<feature type="compositionally biased region" description="Polar residues" evidence="1">
    <location>
        <begin position="326"/>
        <end position="342"/>
    </location>
</feature>
<organism evidence="3 4">
    <name type="scientific">Papilio xuthus</name>
    <name type="common">Asian swallowtail butterfly</name>
    <dbReference type="NCBI Taxonomy" id="66420"/>
    <lineage>
        <taxon>Eukaryota</taxon>
        <taxon>Metazoa</taxon>
        <taxon>Ecdysozoa</taxon>
        <taxon>Arthropoda</taxon>
        <taxon>Hexapoda</taxon>
        <taxon>Insecta</taxon>
        <taxon>Pterygota</taxon>
        <taxon>Neoptera</taxon>
        <taxon>Endopterygota</taxon>
        <taxon>Lepidoptera</taxon>
        <taxon>Glossata</taxon>
        <taxon>Ditrysia</taxon>
        <taxon>Papilionoidea</taxon>
        <taxon>Papilionidae</taxon>
        <taxon>Papilioninae</taxon>
        <taxon>Papilio</taxon>
    </lineage>
</organism>
<keyword evidence="4" id="KW-1185">Reference proteome</keyword>
<sequence length="586" mass="67388">MVGNATLVGYGEKHLRSITAGCNQRRRSVRAAPPRKAADRRTQESENNQTKMTVLLLAFCIFNLAACNPDDHTTQLEKYDDKTKTYQLDVPGKDPITIFETAPVPNLGRKWDPPEEISNKDVEIKNLMTHIVHDFNGNRPRCFGPSCQEGFDESIGPQEDVEDMYVNEDLDKLRDYRDFSKDRLQAINALAAKLKKDKLFADRFSLLQDENIDDDNGGKIYTSWNRLKVKQHKHPFDDKDGWVTLEPVAWSTSKISKWKPNVKKQKPNSWNDDEDSFPSDDKFTSNHEMDMSYNYQQKRPSLNRPGYINNKLHLPTEYDTELPSKPTWTKPQQHTTHFQSSWAPDESRRPHKHNCDAVDNYPSEDSVYYEMPDTIVTDSRPTKFPHDYEALHQSNVEKRPYRRPTMYGGMSNYDDDRSSRPPYGDGQWVLLSTTKGYRNKKRQRSLNPTDDENTNVQSITAHKAVGLTVLPADETRINMTTSHGGLLEVERSFQTVEESKIEMDKKNDLEASASQHRPVRTKIIKRKVVPSNLPDSSTVFAAVGAGMLPATMAMVVPMMLGRRRKRDLNMTPPLHLDEYIRLQRNE</sequence>
<evidence type="ECO:0000313" key="3">
    <source>
        <dbReference type="EMBL" id="KPI92636.1"/>
    </source>
</evidence>
<keyword evidence="2" id="KW-0812">Transmembrane</keyword>
<feature type="region of interest" description="Disordered" evidence="1">
    <location>
        <begin position="321"/>
        <end position="360"/>
    </location>
</feature>
<feature type="region of interest" description="Disordered" evidence="1">
    <location>
        <begin position="21"/>
        <end position="47"/>
    </location>
</feature>
<feature type="compositionally biased region" description="Basic and acidic residues" evidence="1">
    <location>
        <begin position="345"/>
        <end position="356"/>
    </location>
</feature>
<protein>
    <submittedName>
        <fullName evidence="3">Uncharacterized protein</fullName>
    </submittedName>
</protein>
<proteinExistence type="predicted"/>
<dbReference type="STRING" id="66420.A0A194PGW7"/>
<reference evidence="3 4" key="1">
    <citation type="journal article" date="2015" name="Nat. Commun.">
        <title>Outbred genome sequencing and CRISPR/Cas9 gene editing in butterflies.</title>
        <authorList>
            <person name="Li X."/>
            <person name="Fan D."/>
            <person name="Zhang W."/>
            <person name="Liu G."/>
            <person name="Zhang L."/>
            <person name="Zhao L."/>
            <person name="Fang X."/>
            <person name="Chen L."/>
            <person name="Dong Y."/>
            <person name="Chen Y."/>
            <person name="Ding Y."/>
            <person name="Zhao R."/>
            <person name="Feng M."/>
            <person name="Zhu Y."/>
            <person name="Feng Y."/>
            <person name="Jiang X."/>
            <person name="Zhu D."/>
            <person name="Xiang H."/>
            <person name="Feng X."/>
            <person name="Li S."/>
            <person name="Wang J."/>
            <person name="Zhang G."/>
            <person name="Kronforst M.R."/>
            <person name="Wang W."/>
        </authorList>
    </citation>
    <scope>NUCLEOTIDE SEQUENCE [LARGE SCALE GENOMIC DNA]</scope>
    <source>
        <strain evidence="3">Ya'a_city_454_Px</strain>
        <tissue evidence="3">Whole body</tissue>
    </source>
</reference>
<feature type="region of interest" description="Disordered" evidence="1">
    <location>
        <begin position="401"/>
        <end position="425"/>
    </location>
</feature>
<dbReference type="Proteomes" id="UP000053268">
    <property type="component" value="Unassembled WGS sequence"/>
</dbReference>
<accession>A0A194PGW7</accession>
<feature type="region of interest" description="Disordered" evidence="1">
    <location>
        <begin position="261"/>
        <end position="287"/>
    </location>
</feature>
<gene>
    <name evidence="3" type="ORF">RR46_13857</name>
</gene>
<evidence type="ECO:0000256" key="1">
    <source>
        <dbReference type="SAM" id="MobiDB-lite"/>
    </source>
</evidence>
<dbReference type="EMBL" id="KQ459604">
    <property type="protein sequence ID" value="KPI92636.1"/>
    <property type="molecule type" value="Genomic_DNA"/>
</dbReference>
<dbReference type="AlphaFoldDB" id="A0A194PGW7"/>